<name>A0A974BHE9_SEDHY</name>
<protein>
    <submittedName>
        <fullName evidence="2">Uncharacterized protein</fullName>
    </submittedName>
</protein>
<comment type="caution">
    <text evidence="2">The sequence shown here is derived from an EMBL/GenBank/DDBJ whole genome shotgun (WGS) entry which is preliminary data.</text>
</comment>
<dbReference type="Proteomes" id="UP000611629">
    <property type="component" value="Unassembled WGS sequence"/>
</dbReference>
<dbReference type="RefSeq" id="WP_179236640.1">
    <property type="nucleotide sequence ID" value="NZ_JACBNQ010000001.1"/>
</dbReference>
<feature type="transmembrane region" description="Helical" evidence="1">
    <location>
        <begin position="78"/>
        <end position="100"/>
    </location>
</feature>
<sequence length="245" mass="28276">MKRILWHVIFCLGGILVFSPVVMYWFIHGSYERYIWIINGSFPFNNFGSGPVQLYLYAGLLSAGLILTTISFKHVNKYLKYAVLFIILLMIFIMSVSCYSPKSVNTQISKSLKIEIPAASIIEYEDSHGGFHGDGGTYAKIKLDGKGAEKSILEIKNSWRMLPLSENLNLIMYGGIKNNIEYSYNLADKFKIPHIENGYWLFVDRHSKSIDNYDDTDLFNRHSFNFTLALYDMDENILYYIEFDT</sequence>
<gene>
    <name evidence="2" type="ORF">HZF24_02340</name>
</gene>
<accession>A0A974BHE9</accession>
<evidence type="ECO:0000313" key="3">
    <source>
        <dbReference type="Proteomes" id="UP000611629"/>
    </source>
</evidence>
<keyword evidence="1" id="KW-1133">Transmembrane helix</keyword>
<keyword evidence="1" id="KW-0472">Membrane</keyword>
<organism evidence="2 3">
    <name type="scientific">Sedimentibacter hydroxybenzoicus DSM 7310</name>
    <dbReference type="NCBI Taxonomy" id="1123245"/>
    <lineage>
        <taxon>Bacteria</taxon>
        <taxon>Bacillati</taxon>
        <taxon>Bacillota</taxon>
        <taxon>Tissierellia</taxon>
        <taxon>Sedimentibacter</taxon>
    </lineage>
</organism>
<keyword evidence="3" id="KW-1185">Reference proteome</keyword>
<keyword evidence="1" id="KW-0812">Transmembrane</keyword>
<evidence type="ECO:0000313" key="2">
    <source>
        <dbReference type="EMBL" id="NYB72976.1"/>
    </source>
</evidence>
<reference evidence="2" key="1">
    <citation type="submission" date="2020-07" db="EMBL/GenBank/DDBJ databases">
        <title>Genomic analysis of a strain of Sedimentibacter Hydroxybenzoicus DSM7310.</title>
        <authorList>
            <person name="Ma S."/>
        </authorList>
    </citation>
    <scope>NUCLEOTIDE SEQUENCE</scope>
    <source>
        <strain evidence="2">DSM 7310</strain>
    </source>
</reference>
<evidence type="ECO:0000256" key="1">
    <source>
        <dbReference type="SAM" id="Phobius"/>
    </source>
</evidence>
<feature type="transmembrane region" description="Helical" evidence="1">
    <location>
        <begin position="6"/>
        <end position="27"/>
    </location>
</feature>
<feature type="transmembrane region" description="Helical" evidence="1">
    <location>
        <begin position="54"/>
        <end position="72"/>
    </location>
</feature>
<proteinExistence type="predicted"/>
<dbReference type="EMBL" id="JACBNQ010000001">
    <property type="protein sequence ID" value="NYB72976.1"/>
    <property type="molecule type" value="Genomic_DNA"/>
</dbReference>
<dbReference type="AlphaFoldDB" id="A0A974BHE9"/>